<dbReference type="Proteomes" id="UP000318529">
    <property type="component" value="Unassembled WGS sequence"/>
</dbReference>
<evidence type="ECO:0008006" key="3">
    <source>
        <dbReference type="Google" id="ProtNLM"/>
    </source>
</evidence>
<proteinExistence type="predicted"/>
<dbReference type="AlphaFoldDB" id="A0A560BUX7"/>
<gene>
    <name evidence="1" type="ORF">FBZ83_11959</name>
</gene>
<dbReference type="NCBIfam" id="NF033832">
    <property type="entry name" value="sce7726_fam"/>
    <property type="match status" value="1"/>
</dbReference>
<name>A0A560BUX7_AZOBR</name>
<sequence length="282" mass="31467">MVQGPRPIERLLEPHIKCAIIERLRDRGELQDAVIVSEFAVAGGARRADLAVAGRRLEAFEIKSAADNLDRLLGQVQTYLRYFDKVTIVADEVHKENVLSAAPDGVEVWCFRELPGKIEFRVPKRGRVSTKFEKGDLLKMLKAIELRAILKKKKMINGDERRVQLESAAYSLNSAELREEVLSAVKARYQRFSNAFMSVVQGSSIKSESLQLLSPYKLSSVSRKGQESEEDWGELLRQLRPSVAQAGASADVLLTLAEQSGEERLFGPVPEEIRGLFGVSES</sequence>
<organism evidence="1 2">
    <name type="scientific">Azospirillum brasilense</name>
    <dbReference type="NCBI Taxonomy" id="192"/>
    <lineage>
        <taxon>Bacteria</taxon>
        <taxon>Pseudomonadati</taxon>
        <taxon>Pseudomonadota</taxon>
        <taxon>Alphaproteobacteria</taxon>
        <taxon>Rhodospirillales</taxon>
        <taxon>Azospirillaceae</taxon>
        <taxon>Azospirillum</taxon>
    </lineage>
</organism>
<evidence type="ECO:0000313" key="2">
    <source>
        <dbReference type="Proteomes" id="UP000318529"/>
    </source>
</evidence>
<protein>
    <recommendedName>
        <fullName evidence="3">Sce7726 family protein</fullName>
    </recommendedName>
</protein>
<evidence type="ECO:0000313" key="1">
    <source>
        <dbReference type="EMBL" id="TWA76408.1"/>
    </source>
</evidence>
<comment type="caution">
    <text evidence="1">The sequence shown here is derived from an EMBL/GenBank/DDBJ whole genome shotgun (WGS) entry which is preliminary data.</text>
</comment>
<reference evidence="1 2" key="1">
    <citation type="submission" date="2019-06" db="EMBL/GenBank/DDBJ databases">
        <title>Genomic Encyclopedia of Type Strains, Phase IV (KMG-V): Genome sequencing to study the core and pangenomes of soil and plant-associated prokaryotes.</title>
        <authorList>
            <person name="Whitman W."/>
        </authorList>
    </citation>
    <scope>NUCLEOTIDE SEQUENCE [LARGE SCALE GENOMIC DNA]</scope>
    <source>
        <strain evidence="1 2">BR 11650</strain>
    </source>
</reference>
<dbReference type="EMBL" id="VITH01000019">
    <property type="protein sequence ID" value="TWA76408.1"/>
    <property type="molecule type" value="Genomic_DNA"/>
</dbReference>
<dbReference type="RefSeq" id="WP_186466208.1">
    <property type="nucleotide sequence ID" value="NZ_VITH01000019.1"/>
</dbReference>
<dbReference type="InterPro" id="IPR047729">
    <property type="entry name" value="Sce7726-like"/>
</dbReference>
<accession>A0A560BUX7</accession>